<organism evidence="4 5">
    <name type="scientific">Massilia aquatica</name>
    <dbReference type="NCBI Taxonomy" id="2609000"/>
    <lineage>
        <taxon>Bacteria</taxon>
        <taxon>Pseudomonadati</taxon>
        <taxon>Pseudomonadota</taxon>
        <taxon>Betaproteobacteria</taxon>
        <taxon>Burkholderiales</taxon>
        <taxon>Oxalobacteraceae</taxon>
        <taxon>Telluria group</taxon>
        <taxon>Massilia</taxon>
    </lineage>
</organism>
<keyword evidence="5" id="KW-1185">Reference proteome</keyword>
<evidence type="ECO:0000256" key="2">
    <source>
        <dbReference type="SAM" id="Phobius"/>
    </source>
</evidence>
<dbReference type="RefSeq" id="WP_167077768.1">
    <property type="nucleotide sequence ID" value="NZ_VVIW01000010.1"/>
</dbReference>
<dbReference type="Proteomes" id="UP000819052">
    <property type="component" value="Unassembled WGS sequence"/>
</dbReference>
<dbReference type="EMBL" id="VVIW01000010">
    <property type="protein sequence ID" value="NHZ42011.1"/>
    <property type="molecule type" value="Genomic_DNA"/>
</dbReference>
<comment type="caution">
    <text evidence="4">The sequence shown here is derived from an EMBL/GenBank/DDBJ whole genome shotgun (WGS) entry which is preliminary data.</text>
</comment>
<reference evidence="4 5" key="1">
    <citation type="submission" date="2019-09" db="EMBL/GenBank/DDBJ databases">
        <title>Taxonomy of Antarctic Massilia spp.: description of Massilia rubra sp. nov., Massilia aquatica sp. nov., Massilia mucilaginosa sp. nov., Massilia frigida sp. nov. isolated from streams, lakes and regoliths.</title>
        <authorList>
            <person name="Holochova P."/>
            <person name="Sedlacek I."/>
            <person name="Kralova S."/>
            <person name="Maslanova I."/>
            <person name="Busse H.-J."/>
            <person name="Stankova E."/>
            <person name="Vrbovska V."/>
            <person name="Kovarovic V."/>
            <person name="Bartak M."/>
            <person name="Svec P."/>
            <person name="Pantucek R."/>
        </authorList>
    </citation>
    <scope>NUCLEOTIDE SEQUENCE [LARGE SCALE GENOMIC DNA]</scope>
    <source>
        <strain evidence="4 5">CCM 8693</strain>
    </source>
</reference>
<feature type="region of interest" description="Disordered" evidence="1">
    <location>
        <begin position="669"/>
        <end position="694"/>
    </location>
</feature>
<proteinExistence type="predicted"/>
<keyword evidence="2" id="KW-0812">Transmembrane</keyword>
<evidence type="ECO:0000313" key="5">
    <source>
        <dbReference type="Proteomes" id="UP000819052"/>
    </source>
</evidence>
<name>A0ABX0M463_9BURK</name>
<accession>A0ABX0M463</accession>
<dbReference type="InterPro" id="IPR007844">
    <property type="entry name" value="AsmA"/>
</dbReference>
<keyword evidence="2" id="KW-1133">Transmembrane helix</keyword>
<feature type="transmembrane region" description="Helical" evidence="2">
    <location>
        <begin position="21"/>
        <end position="43"/>
    </location>
</feature>
<dbReference type="PANTHER" id="PTHR30441:SF9">
    <property type="entry name" value="ASMA FAMILY PROTEIN YHJG"/>
    <property type="match status" value="1"/>
</dbReference>
<keyword evidence="2" id="KW-0472">Membrane</keyword>
<evidence type="ECO:0000313" key="4">
    <source>
        <dbReference type="EMBL" id="NHZ42011.1"/>
    </source>
</evidence>
<evidence type="ECO:0000256" key="1">
    <source>
        <dbReference type="SAM" id="MobiDB-lite"/>
    </source>
</evidence>
<feature type="domain" description="AsmA" evidence="3">
    <location>
        <begin position="180"/>
        <end position="569"/>
    </location>
</feature>
<protein>
    <submittedName>
        <fullName evidence="4">AsmA family protein</fullName>
    </submittedName>
</protein>
<sequence>MSQAAPVPSGRRTPIARRTKIILAIVAVLVAIPLIALAILLTYDWNKARPWLNAKASEAIDRPFNIKGNLDLSWEKPSAVMAERDRTWRDLVPWPHLVANDVHVGQPGGMGTGDMASVKQFSFSLNPFSLLHKTIAIPVLRFDAPAVDLRRDKDGKNNWTFRNEDKPARWKLDLERVVFTKGVVKFNDAIEDIDLSADVDTVNADPAYGISWKLRGTYNNGPVTGGGKAGAVLSLKEQSTPYPLQADLRVGKTHIEIEGTITKPTKLAAVDVRLKLSGASMARLYTLTGLLLPETPAFRTEGRLTGELGEAGSRWVYDKFTGKVGSSDIAGHMEYQTGKPRGKLSGKVSSKLLQFADLGPLVGADSNASKEARGVEAVQPSGKVLPVESFRTERWTAIDADVHYAAERIVREKQLPISKLSTHLILKDGVLTLAPMNFQMAGGSVTSTIKLDGSGNGKQAIKATAKVSARHIKIKELFPSVEGMKATVGQINGDAQLSSTGNSVASLLAASNGEVKALIDEGTVSKMLLEQAGLNIGNIVLTKLFGDKQVKLNCMASDFQVTNGLMQTRTFVVDTEEAAITGDGTINLANEQMDLTLNPKTKGLRIFSLRSPLHLRGSFSKPEVSVDKGVLALKAGGAVALGLVAAPAALLPLVNTGPGQESGCARLLAEAREKPVAPPPGKSAPSAQNVRPRR</sequence>
<gene>
    <name evidence="4" type="ORF">F1609_17830</name>
</gene>
<dbReference type="PANTHER" id="PTHR30441">
    <property type="entry name" value="DUF748 DOMAIN-CONTAINING PROTEIN"/>
    <property type="match status" value="1"/>
</dbReference>
<dbReference type="InterPro" id="IPR052894">
    <property type="entry name" value="AsmA-related"/>
</dbReference>
<evidence type="ECO:0000259" key="3">
    <source>
        <dbReference type="Pfam" id="PF05170"/>
    </source>
</evidence>
<dbReference type="Pfam" id="PF05170">
    <property type="entry name" value="AsmA"/>
    <property type="match status" value="1"/>
</dbReference>
<feature type="compositionally biased region" description="Polar residues" evidence="1">
    <location>
        <begin position="685"/>
        <end position="694"/>
    </location>
</feature>